<dbReference type="GO" id="GO:0005737">
    <property type="term" value="C:cytoplasm"/>
    <property type="evidence" value="ECO:0007669"/>
    <property type="project" value="UniProtKB-SubCell"/>
</dbReference>
<evidence type="ECO:0000256" key="7">
    <source>
        <dbReference type="ARBA" id="ARBA00034307"/>
    </source>
</evidence>
<evidence type="ECO:0000259" key="15">
    <source>
        <dbReference type="Pfam" id="PF08028"/>
    </source>
</evidence>
<dbReference type="Gene3D" id="2.40.110.10">
    <property type="entry name" value="Butyryl-CoA Dehydrogenase, subunit A, domain 2"/>
    <property type="match status" value="1"/>
</dbReference>
<evidence type="ECO:0000256" key="11">
    <source>
        <dbReference type="ARBA" id="ARBA00047859"/>
    </source>
</evidence>
<evidence type="ECO:0000256" key="1">
    <source>
        <dbReference type="ARBA" id="ARBA00004496"/>
    </source>
</evidence>
<accession>A0A177KLT0</accession>
<sequence>MSNQKQLNSKVNKAHFPPLTFTEPVKVGSDELDQLIAAIARDAEKRRNAGNETRPYYAIDLIQQSGLGALRLPVELGGGGVSIRELFHFVIRLAEVDPDVAHILRFHYYQVEILLLSPASELRNIQLKRVAEGAIIGNAFTELSSNNVGNFSFETTLSPDGEGYRLNGTKYFSTGTLYADSVLVMASTPDGATVSALIPTDREGVIIEDDWEGIGQRLTGSGTTRLNNVFVNSDEVTVINEDQTPFNSHLQLYLHAVIAGILRNVVTDASDLVHRRSRTFSFAAAETPSADPQLQQIIGQLSSSSFAAEAIVLAAADALDIAVNSAVDGVIDYSLSHDASLRSAQTKVIVDNLALQASTLLFEVGGASATKQSANLDRHWRNIRTIASHNPVVYKARAIGNYVVNGTELPLKEVYF</sequence>
<proteinExistence type="inferred from homology"/>
<keyword evidence="6" id="KW-0503">Monooxygenase</keyword>
<dbReference type="InterPro" id="IPR013107">
    <property type="entry name" value="Acyl-CoA_DH_C"/>
</dbReference>
<comment type="subcellular location">
    <subcellularLocation>
        <location evidence="1">Cytoplasm</location>
    </subcellularLocation>
</comment>
<dbReference type="InterPro" id="IPR009100">
    <property type="entry name" value="AcylCoA_DH/oxidase_NM_dom_sf"/>
</dbReference>
<dbReference type="Proteomes" id="UP000077271">
    <property type="component" value="Unassembled WGS sequence"/>
</dbReference>
<dbReference type="PANTHER" id="PTHR43884">
    <property type="entry name" value="ACYL-COA DEHYDROGENASE"/>
    <property type="match status" value="1"/>
</dbReference>
<dbReference type="Pfam" id="PF02770">
    <property type="entry name" value="Acyl-CoA_dh_M"/>
    <property type="match status" value="1"/>
</dbReference>
<dbReference type="InterPro" id="IPR006091">
    <property type="entry name" value="Acyl-CoA_Oxase/DH_mid-dom"/>
</dbReference>
<comment type="catalytic activity">
    <reaction evidence="12">
        <text>dibenzothiophene 5-oxide + FMNH2 + O2 = dibenzothiophene 5,5-dioxide + FMN + H2O + H(+)</text>
        <dbReference type="Rhea" id="RHEA:49080"/>
        <dbReference type="ChEBI" id="CHEBI:15377"/>
        <dbReference type="ChEBI" id="CHEBI:15378"/>
        <dbReference type="ChEBI" id="CHEBI:15379"/>
        <dbReference type="ChEBI" id="CHEBI:23683"/>
        <dbReference type="ChEBI" id="CHEBI:57618"/>
        <dbReference type="ChEBI" id="CHEBI:58210"/>
        <dbReference type="ChEBI" id="CHEBI:90356"/>
    </reaction>
</comment>
<dbReference type="SUPFAM" id="SSF47203">
    <property type="entry name" value="Acyl-CoA dehydrogenase C-terminal domain-like"/>
    <property type="match status" value="1"/>
</dbReference>
<dbReference type="SUPFAM" id="SSF56645">
    <property type="entry name" value="Acyl-CoA dehydrogenase NM domain-like"/>
    <property type="match status" value="1"/>
</dbReference>
<keyword evidence="3" id="KW-0288">FMN</keyword>
<keyword evidence="5" id="KW-0560">Oxidoreductase</keyword>
<dbReference type="Pfam" id="PF08028">
    <property type="entry name" value="Acyl-CoA_dh_2"/>
    <property type="match status" value="1"/>
</dbReference>
<comment type="catalytic activity">
    <reaction evidence="13">
        <text>dibenzothiophene + 2 FMNH2 + 2 O2 = dibenzothiophene 5,5-dioxide + 2 FMN + 2 H2O + 2 H(+)</text>
        <dbReference type="Rhea" id="RHEA:49072"/>
        <dbReference type="ChEBI" id="CHEBI:15377"/>
        <dbReference type="ChEBI" id="CHEBI:15378"/>
        <dbReference type="ChEBI" id="CHEBI:15379"/>
        <dbReference type="ChEBI" id="CHEBI:23681"/>
        <dbReference type="ChEBI" id="CHEBI:57618"/>
        <dbReference type="ChEBI" id="CHEBI:58210"/>
        <dbReference type="ChEBI" id="CHEBI:90356"/>
        <dbReference type="EC" id="1.14.14.21"/>
    </reaction>
</comment>
<comment type="caution">
    <text evidence="16">The sequence shown here is derived from an EMBL/GenBank/DDBJ whole genome shotgun (WGS) entry which is preliminary data.</text>
</comment>
<dbReference type="GO" id="GO:0004497">
    <property type="term" value="F:monooxygenase activity"/>
    <property type="evidence" value="ECO:0007669"/>
    <property type="project" value="UniProtKB-KW"/>
</dbReference>
<dbReference type="AlphaFoldDB" id="A0A177KLT0"/>
<evidence type="ECO:0000256" key="4">
    <source>
        <dbReference type="ARBA" id="ARBA00022741"/>
    </source>
</evidence>
<dbReference type="InterPro" id="IPR037069">
    <property type="entry name" value="AcylCoA_DH/ox_N_sf"/>
</dbReference>
<evidence type="ECO:0000256" key="13">
    <source>
        <dbReference type="ARBA" id="ARBA00049456"/>
    </source>
</evidence>
<evidence type="ECO:0000256" key="10">
    <source>
        <dbReference type="ARBA" id="ARBA00034345"/>
    </source>
</evidence>
<organism evidence="16 17">
    <name type="scientific">Domibacillus aminovorans</name>
    <dbReference type="NCBI Taxonomy" id="29332"/>
    <lineage>
        <taxon>Bacteria</taxon>
        <taxon>Bacillati</taxon>
        <taxon>Bacillota</taxon>
        <taxon>Bacilli</taxon>
        <taxon>Bacillales</taxon>
        <taxon>Bacillaceae</taxon>
        <taxon>Domibacillus</taxon>
    </lineage>
</organism>
<reference evidence="16 17" key="1">
    <citation type="submission" date="2016-01" db="EMBL/GenBank/DDBJ databases">
        <title>Investigation of taxonomic status of Bacillus aminovorans.</title>
        <authorList>
            <person name="Verma A."/>
            <person name="Pal Y."/>
            <person name="Krishnamurthi S."/>
        </authorList>
    </citation>
    <scope>NUCLEOTIDE SEQUENCE [LARGE SCALE GENOMIC DNA]</scope>
    <source>
        <strain evidence="16 17">DSM 4337</strain>
    </source>
</reference>
<evidence type="ECO:0000313" key="17">
    <source>
        <dbReference type="Proteomes" id="UP000077271"/>
    </source>
</evidence>
<evidence type="ECO:0000313" key="16">
    <source>
        <dbReference type="EMBL" id="OAH54332.1"/>
    </source>
</evidence>
<dbReference type="InterPro" id="IPR046373">
    <property type="entry name" value="Acyl-CoA_Oxase/DH_mid-dom_sf"/>
</dbReference>
<feature type="domain" description="Acyl-CoA oxidase/dehydrogenase middle" evidence="14">
    <location>
        <begin position="147"/>
        <end position="229"/>
    </location>
</feature>
<name>A0A177KLT0_9BACI</name>
<keyword evidence="2" id="KW-0285">Flavoprotein</keyword>
<dbReference type="Gene3D" id="1.20.140.10">
    <property type="entry name" value="Butyryl-CoA Dehydrogenase, subunit A, domain 3"/>
    <property type="match status" value="1"/>
</dbReference>
<dbReference type="GO" id="GO:0050660">
    <property type="term" value="F:flavin adenine dinucleotide binding"/>
    <property type="evidence" value="ECO:0007669"/>
    <property type="project" value="InterPro"/>
</dbReference>
<comment type="catalytic activity">
    <reaction evidence="11">
        <text>dibenzothiophene + FMNH2 + O2 = dibenzothiophene 5-oxide + FMN + H2O + H(+)</text>
        <dbReference type="Rhea" id="RHEA:49076"/>
        <dbReference type="ChEBI" id="CHEBI:15377"/>
        <dbReference type="ChEBI" id="CHEBI:15378"/>
        <dbReference type="ChEBI" id="CHEBI:15379"/>
        <dbReference type="ChEBI" id="CHEBI:23681"/>
        <dbReference type="ChEBI" id="CHEBI:23683"/>
        <dbReference type="ChEBI" id="CHEBI:57618"/>
        <dbReference type="ChEBI" id="CHEBI:58210"/>
    </reaction>
</comment>
<feature type="domain" description="Acyl-CoA dehydrogenase C-terminal" evidence="15">
    <location>
        <begin position="256"/>
        <end position="390"/>
    </location>
</feature>
<comment type="pathway">
    <text evidence="7">Sulfur metabolism; dibenzothiophene degradation.</text>
</comment>
<dbReference type="GO" id="GO:0006552">
    <property type="term" value="P:L-leucine catabolic process"/>
    <property type="evidence" value="ECO:0007669"/>
    <property type="project" value="TreeGrafter"/>
</dbReference>
<gene>
    <name evidence="16" type="ORF">AWH48_06930</name>
</gene>
<evidence type="ECO:0000256" key="3">
    <source>
        <dbReference type="ARBA" id="ARBA00022643"/>
    </source>
</evidence>
<dbReference type="EMBL" id="LQWZ01000033">
    <property type="protein sequence ID" value="OAH54332.1"/>
    <property type="molecule type" value="Genomic_DNA"/>
</dbReference>
<dbReference type="InterPro" id="IPR036250">
    <property type="entry name" value="AcylCo_DH-like_C"/>
</dbReference>
<evidence type="ECO:0000256" key="12">
    <source>
        <dbReference type="ARBA" id="ARBA00048445"/>
    </source>
</evidence>
<evidence type="ECO:0000256" key="5">
    <source>
        <dbReference type="ARBA" id="ARBA00023002"/>
    </source>
</evidence>
<dbReference type="PANTHER" id="PTHR43884:SF12">
    <property type="entry name" value="ISOVALERYL-COA DEHYDROGENASE, MITOCHONDRIAL-RELATED"/>
    <property type="match status" value="1"/>
</dbReference>
<protein>
    <recommendedName>
        <fullName evidence="10">Dibenzothiophene monooxygenase</fullName>
        <ecNumber evidence="9">1.14.14.21</ecNumber>
    </recommendedName>
</protein>
<dbReference type="EC" id="1.14.14.21" evidence="9"/>
<dbReference type="GO" id="GO:0008470">
    <property type="term" value="F:3-methylbutanoyl-CoA dehydrogenase activity"/>
    <property type="evidence" value="ECO:0007669"/>
    <property type="project" value="TreeGrafter"/>
</dbReference>
<comment type="similarity">
    <text evidence="8">Belongs to the DszC flavin monooxygenase family.</text>
</comment>
<evidence type="ECO:0000256" key="9">
    <source>
        <dbReference type="ARBA" id="ARBA00034328"/>
    </source>
</evidence>
<evidence type="ECO:0000256" key="6">
    <source>
        <dbReference type="ARBA" id="ARBA00023033"/>
    </source>
</evidence>
<dbReference type="OrthoDB" id="571684at2"/>
<evidence type="ECO:0000256" key="2">
    <source>
        <dbReference type="ARBA" id="ARBA00022630"/>
    </source>
</evidence>
<evidence type="ECO:0000259" key="14">
    <source>
        <dbReference type="Pfam" id="PF02770"/>
    </source>
</evidence>
<dbReference type="PIRSF" id="PIRSF016578">
    <property type="entry name" value="HsaA"/>
    <property type="match status" value="1"/>
</dbReference>
<evidence type="ECO:0000256" key="8">
    <source>
        <dbReference type="ARBA" id="ARBA00034317"/>
    </source>
</evidence>
<keyword evidence="4" id="KW-0547">Nucleotide-binding</keyword>
<dbReference type="Gene3D" id="1.10.540.10">
    <property type="entry name" value="Acyl-CoA dehydrogenase/oxidase, N-terminal domain"/>
    <property type="match status" value="1"/>
</dbReference>